<organism evidence="2 3">
    <name type="scientific">Akanthomyces lecanii RCEF 1005</name>
    <dbReference type="NCBI Taxonomy" id="1081108"/>
    <lineage>
        <taxon>Eukaryota</taxon>
        <taxon>Fungi</taxon>
        <taxon>Dikarya</taxon>
        <taxon>Ascomycota</taxon>
        <taxon>Pezizomycotina</taxon>
        <taxon>Sordariomycetes</taxon>
        <taxon>Hypocreomycetidae</taxon>
        <taxon>Hypocreales</taxon>
        <taxon>Cordycipitaceae</taxon>
        <taxon>Akanthomyces</taxon>
        <taxon>Cordyceps confragosa</taxon>
    </lineage>
</organism>
<evidence type="ECO:0000256" key="1">
    <source>
        <dbReference type="SAM" id="MobiDB-lite"/>
    </source>
</evidence>
<reference evidence="2 3" key="1">
    <citation type="journal article" date="2016" name="Genome Biol. Evol.">
        <title>Divergent and convergent evolution of fungal pathogenicity.</title>
        <authorList>
            <person name="Shang Y."/>
            <person name="Xiao G."/>
            <person name="Zheng P."/>
            <person name="Cen K."/>
            <person name="Zhan S."/>
            <person name="Wang C."/>
        </authorList>
    </citation>
    <scope>NUCLEOTIDE SEQUENCE [LARGE SCALE GENOMIC DNA]</scope>
    <source>
        <strain evidence="2 3">RCEF 1005</strain>
    </source>
</reference>
<evidence type="ECO:0000313" key="2">
    <source>
        <dbReference type="EMBL" id="OAA72625.1"/>
    </source>
</evidence>
<accession>A0A168DHM3</accession>
<sequence length="91" mass="9470">MPESKSEQIDRVKANLPLPEDPPGTSDFNSADASTVNVGSGRVEAHLGTEDASTAGLRGPDTKRSENVDMSNVGRQGVEGLSHPPKDAASK</sequence>
<feature type="compositionally biased region" description="Polar residues" evidence="1">
    <location>
        <begin position="26"/>
        <end position="38"/>
    </location>
</feature>
<gene>
    <name evidence="2" type="ORF">LEL_08409</name>
</gene>
<evidence type="ECO:0000313" key="3">
    <source>
        <dbReference type="Proteomes" id="UP000076881"/>
    </source>
</evidence>
<protein>
    <submittedName>
        <fullName evidence="2">Uncharacterized protein</fullName>
    </submittedName>
</protein>
<keyword evidence="3" id="KW-1185">Reference proteome</keyword>
<proteinExistence type="predicted"/>
<comment type="caution">
    <text evidence="2">The sequence shown here is derived from an EMBL/GenBank/DDBJ whole genome shotgun (WGS) entry which is preliminary data.</text>
</comment>
<dbReference type="Proteomes" id="UP000076881">
    <property type="component" value="Unassembled WGS sequence"/>
</dbReference>
<dbReference type="AlphaFoldDB" id="A0A168DHM3"/>
<feature type="compositionally biased region" description="Basic and acidic residues" evidence="1">
    <location>
        <begin position="1"/>
        <end position="13"/>
    </location>
</feature>
<dbReference type="OrthoDB" id="3913483at2759"/>
<name>A0A168DHM3_CORDF</name>
<feature type="region of interest" description="Disordered" evidence="1">
    <location>
        <begin position="1"/>
        <end position="91"/>
    </location>
</feature>
<dbReference type="EMBL" id="AZHF01000007">
    <property type="protein sequence ID" value="OAA72625.1"/>
    <property type="molecule type" value="Genomic_DNA"/>
</dbReference>